<feature type="region of interest" description="Disordered" evidence="1">
    <location>
        <begin position="133"/>
        <end position="170"/>
    </location>
</feature>
<proteinExistence type="predicted"/>
<protein>
    <submittedName>
        <fullName evidence="2">Uncharacterized protein</fullName>
    </submittedName>
</protein>
<evidence type="ECO:0000256" key="1">
    <source>
        <dbReference type="SAM" id="MobiDB-lite"/>
    </source>
</evidence>
<dbReference type="AlphaFoldDB" id="K0RPI9"/>
<reference evidence="2 3" key="1">
    <citation type="journal article" date="2012" name="Genome Biol.">
        <title>Genome and low-iron response of an oceanic diatom adapted to chronic iron limitation.</title>
        <authorList>
            <person name="Lommer M."/>
            <person name="Specht M."/>
            <person name="Roy A.S."/>
            <person name="Kraemer L."/>
            <person name="Andreson R."/>
            <person name="Gutowska M.A."/>
            <person name="Wolf J."/>
            <person name="Bergner S.V."/>
            <person name="Schilhabel M.B."/>
            <person name="Klostermeier U.C."/>
            <person name="Beiko R.G."/>
            <person name="Rosenstiel P."/>
            <person name="Hippler M."/>
            <person name="Laroche J."/>
        </authorList>
    </citation>
    <scope>NUCLEOTIDE SEQUENCE [LARGE SCALE GENOMIC DNA]</scope>
    <source>
        <strain evidence="2 3">CCMP1005</strain>
    </source>
</reference>
<comment type="caution">
    <text evidence="2">The sequence shown here is derived from an EMBL/GenBank/DDBJ whole genome shotgun (WGS) entry which is preliminary data.</text>
</comment>
<name>K0RPI9_THAOC</name>
<dbReference type="EMBL" id="AGNL01033465">
    <property type="protein sequence ID" value="EJK55678.1"/>
    <property type="molecule type" value="Genomic_DNA"/>
</dbReference>
<evidence type="ECO:0000313" key="3">
    <source>
        <dbReference type="Proteomes" id="UP000266841"/>
    </source>
</evidence>
<sequence length="182" mass="19882">MLADVTLFGSCGRDVATRVTFPNYFWSKDAVTGALLDSGFDRVEWLVPLVAADAPGDVANEFGRINRTPALDAVGFFYQYLICGCIVITNHFIVHFDDWLDVTVLQRPSPSFRGRTAAPWSLRSILEVQRVADRDGPPGMDSTRDGAGGNDKSPERGAFGKRWESFGGGGADFCAFGYTETE</sequence>
<organism evidence="2 3">
    <name type="scientific">Thalassiosira oceanica</name>
    <name type="common">Marine diatom</name>
    <dbReference type="NCBI Taxonomy" id="159749"/>
    <lineage>
        <taxon>Eukaryota</taxon>
        <taxon>Sar</taxon>
        <taxon>Stramenopiles</taxon>
        <taxon>Ochrophyta</taxon>
        <taxon>Bacillariophyta</taxon>
        <taxon>Coscinodiscophyceae</taxon>
        <taxon>Thalassiosirophycidae</taxon>
        <taxon>Thalassiosirales</taxon>
        <taxon>Thalassiosiraceae</taxon>
        <taxon>Thalassiosira</taxon>
    </lineage>
</organism>
<gene>
    <name evidence="2" type="ORF">THAOC_24561</name>
</gene>
<evidence type="ECO:0000313" key="2">
    <source>
        <dbReference type="EMBL" id="EJK55678.1"/>
    </source>
</evidence>
<keyword evidence="3" id="KW-1185">Reference proteome</keyword>
<dbReference type="Proteomes" id="UP000266841">
    <property type="component" value="Unassembled WGS sequence"/>
</dbReference>
<accession>K0RPI9</accession>